<proteinExistence type="predicted"/>
<evidence type="ECO:0000313" key="1">
    <source>
        <dbReference type="EMBL" id="VDN17618.1"/>
    </source>
</evidence>
<sequence>MIGLLAGVGIPSGSIGVPPDRALLAFWPQALERLRVLLQLQQHLHRLVEFVGRNSGLIVPNEATEVQQVRDEITKLLELCLTPSSNASDGCRHLDSQTDQISHQLLSLMHRFQKRILLTASESKLHVLGISLLCMWVVSDNPQFRVVRFSL</sequence>
<dbReference type="Proteomes" id="UP000281553">
    <property type="component" value="Unassembled WGS sequence"/>
</dbReference>
<dbReference type="EMBL" id="UYRU01068370">
    <property type="protein sequence ID" value="VDN17618.1"/>
    <property type="molecule type" value="Genomic_DNA"/>
</dbReference>
<protein>
    <submittedName>
        <fullName evidence="1">Uncharacterized protein</fullName>
    </submittedName>
</protein>
<accession>A0A3P7M5T9</accession>
<organism evidence="1 2">
    <name type="scientific">Dibothriocephalus latus</name>
    <name type="common">Fish tapeworm</name>
    <name type="synonym">Diphyllobothrium latum</name>
    <dbReference type="NCBI Taxonomy" id="60516"/>
    <lineage>
        <taxon>Eukaryota</taxon>
        <taxon>Metazoa</taxon>
        <taxon>Spiralia</taxon>
        <taxon>Lophotrochozoa</taxon>
        <taxon>Platyhelminthes</taxon>
        <taxon>Cestoda</taxon>
        <taxon>Eucestoda</taxon>
        <taxon>Diphyllobothriidea</taxon>
        <taxon>Diphyllobothriidae</taxon>
        <taxon>Dibothriocephalus</taxon>
    </lineage>
</organism>
<evidence type="ECO:0000313" key="2">
    <source>
        <dbReference type="Proteomes" id="UP000281553"/>
    </source>
</evidence>
<keyword evidence="2" id="KW-1185">Reference proteome</keyword>
<dbReference type="AlphaFoldDB" id="A0A3P7M5T9"/>
<gene>
    <name evidence="1" type="ORF">DILT_LOCUS12977</name>
</gene>
<name>A0A3P7M5T9_DIBLA</name>
<reference evidence="1 2" key="1">
    <citation type="submission" date="2018-11" db="EMBL/GenBank/DDBJ databases">
        <authorList>
            <consortium name="Pathogen Informatics"/>
        </authorList>
    </citation>
    <scope>NUCLEOTIDE SEQUENCE [LARGE SCALE GENOMIC DNA]</scope>
</reference>